<name>A0A8K0UF04_9AGAR</name>
<protein>
    <submittedName>
        <fullName evidence="2">Uncharacterized protein</fullName>
    </submittedName>
</protein>
<dbReference type="Gene3D" id="1.20.140.150">
    <property type="match status" value="1"/>
</dbReference>
<accession>A0A8K0UF04</accession>
<evidence type="ECO:0000313" key="2">
    <source>
        <dbReference type="EMBL" id="KAH8083745.1"/>
    </source>
</evidence>
<reference evidence="2" key="1">
    <citation type="journal article" date="2021" name="New Phytol.">
        <title>Evolutionary innovations through gain and loss of genes in the ectomycorrhizal Boletales.</title>
        <authorList>
            <person name="Wu G."/>
            <person name="Miyauchi S."/>
            <person name="Morin E."/>
            <person name="Kuo A."/>
            <person name="Drula E."/>
            <person name="Varga T."/>
            <person name="Kohler A."/>
            <person name="Feng B."/>
            <person name="Cao Y."/>
            <person name="Lipzen A."/>
            <person name="Daum C."/>
            <person name="Hundley H."/>
            <person name="Pangilinan J."/>
            <person name="Johnson J."/>
            <person name="Barry K."/>
            <person name="LaButti K."/>
            <person name="Ng V."/>
            <person name="Ahrendt S."/>
            <person name="Min B."/>
            <person name="Choi I.G."/>
            <person name="Park H."/>
            <person name="Plett J.M."/>
            <person name="Magnuson J."/>
            <person name="Spatafora J.W."/>
            <person name="Nagy L.G."/>
            <person name="Henrissat B."/>
            <person name="Grigoriev I.V."/>
            <person name="Yang Z.L."/>
            <person name="Xu J."/>
            <person name="Martin F.M."/>
        </authorList>
    </citation>
    <scope>NUCLEOTIDE SEQUENCE</scope>
    <source>
        <strain evidence="2">KKN 215</strain>
    </source>
</reference>
<dbReference type="AlphaFoldDB" id="A0A8K0UF04"/>
<feature type="transmembrane region" description="Helical" evidence="1">
    <location>
        <begin position="171"/>
        <end position="194"/>
    </location>
</feature>
<evidence type="ECO:0000256" key="1">
    <source>
        <dbReference type="SAM" id="Phobius"/>
    </source>
</evidence>
<keyword evidence="1" id="KW-0472">Membrane</keyword>
<feature type="transmembrane region" description="Helical" evidence="1">
    <location>
        <begin position="132"/>
        <end position="151"/>
    </location>
</feature>
<dbReference type="OrthoDB" id="61370at2759"/>
<evidence type="ECO:0000313" key="3">
    <source>
        <dbReference type="Proteomes" id="UP000813824"/>
    </source>
</evidence>
<proteinExistence type="predicted"/>
<keyword evidence="1" id="KW-1133">Transmembrane helix</keyword>
<comment type="caution">
    <text evidence="2">The sequence shown here is derived from an EMBL/GenBank/DDBJ whole genome shotgun (WGS) entry which is preliminary data.</text>
</comment>
<dbReference type="Proteomes" id="UP000813824">
    <property type="component" value="Unassembled WGS sequence"/>
</dbReference>
<keyword evidence="1" id="KW-0812">Transmembrane</keyword>
<feature type="transmembrane region" description="Helical" evidence="1">
    <location>
        <begin position="5"/>
        <end position="24"/>
    </location>
</feature>
<keyword evidence="3" id="KW-1185">Reference proteome</keyword>
<gene>
    <name evidence="2" type="ORF">BXZ70DRAFT_572117</name>
</gene>
<feature type="transmembrane region" description="Helical" evidence="1">
    <location>
        <begin position="107"/>
        <end position="125"/>
    </location>
</feature>
<organism evidence="2 3">
    <name type="scientific">Cristinia sonorae</name>
    <dbReference type="NCBI Taxonomy" id="1940300"/>
    <lineage>
        <taxon>Eukaryota</taxon>
        <taxon>Fungi</taxon>
        <taxon>Dikarya</taxon>
        <taxon>Basidiomycota</taxon>
        <taxon>Agaricomycotina</taxon>
        <taxon>Agaricomycetes</taxon>
        <taxon>Agaricomycetidae</taxon>
        <taxon>Agaricales</taxon>
        <taxon>Pleurotineae</taxon>
        <taxon>Stephanosporaceae</taxon>
        <taxon>Cristinia</taxon>
    </lineage>
</organism>
<dbReference type="EMBL" id="JAEVFJ010000047">
    <property type="protein sequence ID" value="KAH8083745.1"/>
    <property type="molecule type" value="Genomic_DNA"/>
</dbReference>
<sequence length="212" mass="23618">MRDRIYLIAFFAILFTFTLNVISVRRNDWVIVKEKVYSSRIIIKYGLFVRCERSHVVFPLPGDDSNVEWSDYQCRPFPRGKADRCDVHQGFCNAWVAAGYLTRLSELVAVVALLAIVLGSTIYPTRRGFWKVVAGLTGFHATLQLVTFWIIADASDVYTRFDHSYSGAAYAMNTISWVVGSLTTIGFAIAGIAADRGQSWAAGHAAYQSISG</sequence>